<dbReference type="AlphaFoldDB" id="A0A1F7YLQ5"/>
<protein>
    <recommendedName>
        <fullName evidence="3">Alpha/beta hydrolase</fullName>
    </recommendedName>
</protein>
<accession>A0A1F7YLQ5</accession>
<sequence>MKTIILPGFSSKNKEWAGEVKKHLKDSMVYEWKHWKSGNSKDFSASDEAMMVMHWIAGNPVNIIAKSIGTIVTMYLLRDKCPIEKLILCGMPLADLEESEIEIYKSLSEFDAKRVIVLQNKDDNHGSFKEVSKLLGQLNNKIKLIEKSRSDHEYPYFEEFVEFLTSG</sequence>
<name>A0A1F7YLQ5_9BACT</name>
<dbReference type="EMBL" id="MGGM01000033">
    <property type="protein sequence ID" value="OGM28223.1"/>
    <property type="molecule type" value="Genomic_DNA"/>
</dbReference>
<gene>
    <name evidence="1" type="ORF">A2801_04320</name>
</gene>
<organism evidence="1 2">
    <name type="scientific">Candidatus Woesebacteria bacterium RIFCSPHIGHO2_01_FULL_41_10</name>
    <dbReference type="NCBI Taxonomy" id="1802500"/>
    <lineage>
        <taxon>Bacteria</taxon>
        <taxon>Candidatus Woeseibacteriota</taxon>
    </lineage>
</organism>
<evidence type="ECO:0000313" key="1">
    <source>
        <dbReference type="EMBL" id="OGM28223.1"/>
    </source>
</evidence>
<evidence type="ECO:0000313" key="2">
    <source>
        <dbReference type="Proteomes" id="UP000177263"/>
    </source>
</evidence>
<dbReference type="InterPro" id="IPR029058">
    <property type="entry name" value="AB_hydrolase_fold"/>
</dbReference>
<dbReference type="STRING" id="1802500.A2801_04320"/>
<dbReference type="Gene3D" id="3.40.50.1820">
    <property type="entry name" value="alpha/beta hydrolase"/>
    <property type="match status" value="1"/>
</dbReference>
<reference evidence="1 2" key="1">
    <citation type="journal article" date="2016" name="Nat. Commun.">
        <title>Thousands of microbial genomes shed light on interconnected biogeochemical processes in an aquifer system.</title>
        <authorList>
            <person name="Anantharaman K."/>
            <person name="Brown C.T."/>
            <person name="Hug L.A."/>
            <person name="Sharon I."/>
            <person name="Castelle C.J."/>
            <person name="Probst A.J."/>
            <person name="Thomas B.C."/>
            <person name="Singh A."/>
            <person name="Wilkins M.J."/>
            <person name="Karaoz U."/>
            <person name="Brodie E.L."/>
            <person name="Williams K.H."/>
            <person name="Hubbard S.S."/>
            <person name="Banfield J.F."/>
        </authorList>
    </citation>
    <scope>NUCLEOTIDE SEQUENCE [LARGE SCALE GENOMIC DNA]</scope>
</reference>
<evidence type="ECO:0008006" key="3">
    <source>
        <dbReference type="Google" id="ProtNLM"/>
    </source>
</evidence>
<dbReference type="Proteomes" id="UP000177263">
    <property type="component" value="Unassembled WGS sequence"/>
</dbReference>
<dbReference type="SUPFAM" id="SSF53474">
    <property type="entry name" value="alpha/beta-Hydrolases"/>
    <property type="match status" value="1"/>
</dbReference>
<comment type="caution">
    <text evidence="1">The sequence shown here is derived from an EMBL/GenBank/DDBJ whole genome shotgun (WGS) entry which is preliminary data.</text>
</comment>
<proteinExistence type="predicted"/>